<feature type="domain" description="Pectate lyase" evidence="8">
    <location>
        <begin position="97"/>
        <end position="305"/>
    </location>
</feature>
<dbReference type="Gene3D" id="2.160.20.10">
    <property type="entry name" value="Single-stranded right-handed beta-helix, Pectin lyase-like"/>
    <property type="match status" value="1"/>
</dbReference>
<evidence type="ECO:0000256" key="5">
    <source>
        <dbReference type="ARBA" id="ARBA00037631"/>
    </source>
</evidence>
<dbReference type="GO" id="GO:0047490">
    <property type="term" value="F:pectin lyase activity"/>
    <property type="evidence" value="ECO:0007669"/>
    <property type="project" value="UniProtKB-EC"/>
</dbReference>
<dbReference type="Pfam" id="PF13229">
    <property type="entry name" value="Beta_helix"/>
    <property type="match status" value="1"/>
</dbReference>
<keyword evidence="2" id="KW-0325">Glycoprotein</keyword>
<dbReference type="InterPro" id="IPR045032">
    <property type="entry name" value="PEL"/>
</dbReference>
<proteinExistence type="predicted"/>
<dbReference type="Proteomes" id="UP000515158">
    <property type="component" value="Unplaced"/>
</dbReference>
<dbReference type="EC" id="4.2.2.10" evidence="6"/>
<evidence type="ECO:0000256" key="1">
    <source>
        <dbReference type="ARBA" id="ARBA00023157"/>
    </source>
</evidence>
<name>A0A6P8YKD7_THRPL</name>
<dbReference type="InterPro" id="IPR039448">
    <property type="entry name" value="Beta_helix"/>
</dbReference>
<feature type="chain" id="PRO_5028145230" description="pectin lyase" evidence="7">
    <location>
        <begin position="19"/>
        <end position="390"/>
    </location>
</feature>
<evidence type="ECO:0000256" key="7">
    <source>
        <dbReference type="SAM" id="SignalP"/>
    </source>
</evidence>
<protein>
    <recommendedName>
        <fullName evidence="6">pectin lyase</fullName>
        <ecNumber evidence="6">4.2.2.10</ecNumber>
    </recommendedName>
</protein>
<sequence length="390" mass="42324">MARTLLALMALAAVTVTAEVTNWDPDCIQEPVGFGRGTVGGEGGKTVTPKNIKELKNLLKDDVPRIILLDKTFDFTGSQGLATSDGCFFKKCGPGFQYSLAQSDTCDGREMTNVTYDAAGPEPLNVGSFKTIMGVNGKGVLRGKGLKIRKAQQVIIRDISIVDINPAVIWGGDALTFNGVDQVWIHNVTFKNIGRQFLVSYQTSNTGVTVSSCTFDGHTTNSAYCDGKHYWVWLFWGTDDRITLINNKIVNTSGRLPHAGGYLGSKNFIHIVGNHFDGNSDVALEPWDGALLLVEGNRFCGMSNLVNSHATNGNVFLVSTATQAARCEAAFGEDCLRNAYHDTQPVRRCNGHVLEEALAMDLCPEAINDARRAVCMPVPDPAELVDSWQD</sequence>
<keyword evidence="7" id="KW-0732">Signal</keyword>
<dbReference type="RefSeq" id="XP_034237191.1">
    <property type="nucleotide sequence ID" value="XM_034381300.1"/>
</dbReference>
<evidence type="ECO:0000313" key="10">
    <source>
        <dbReference type="RefSeq" id="XP_034237191.1"/>
    </source>
</evidence>
<gene>
    <name evidence="10" type="primary">LOC117642772</name>
</gene>
<comment type="catalytic activity">
    <reaction evidence="4">
        <text>Eliminative cleavage of (1-&gt;4)-alpha-D-galacturonan methyl ester to give oligosaccharides with 4-deoxy-6-O-methyl-alpha-D-galact-4-enuronosyl groups at their non-reducing ends.</text>
        <dbReference type="EC" id="4.2.2.10"/>
    </reaction>
</comment>
<keyword evidence="3 10" id="KW-0456">Lyase</keyword>
<evidence type="ECO:0000259" key="8">
    <source>
        <dbReference type="SMART" id="SM00656"/>
    </source>
</evidence>
<evidence type="ECO:0000256" key="2">
    <source>
        <dbReference type="ARBA" id="ARBA00023180"/>
    </source>
</evidence>
<dbReference type="PANTHER" id="PTHR31683">
    <property type="entry name" value="PECTATE LYASE 18-RELATED"/>
    <property type="match status" value="1"/>
</dbReference>
<dbReference type="PANTHER" id="PTHR31683:SF67">
    <property type="entry name" value="PECTIN LYASE F-RELATED"/>
    <property type="match status" value="1"/>
</dbReference>
<dbReference type="SUPFAM" id="SSF51126">
    <property type="entry name" value="Pectin lyase-like"/>
    <property type="match status" value="1"/>
</dbReference>
<feature type="signal peptide" evidence="7">
    <location>
        <begin position="1"/>
        <end position="18"/>
    </location>
</feature>
<dbReference type="KEGG" id="tpal:117642772"/>
<comment type="function">
    <text evidence="5">Pectinolytic enzymes consist of four classes of enzymes: pectin lyase, polygalacturonase, pectin methylesterase and rhamnogalacturonase. Among pectinolytic enzymes, pectin lyase is the most important in depolymerization of pectin, since it cleaves internal glycosidic bonds of highly methylated pectins.</text>
</comment>
<accession>A0A6P8YKD7</accession>
<dbReference type="OrthoDB" id="1637350at2759"/>
<evidence type="ECO:0000256" key="3">
    <source>
        <dbReference type="ARBA" id="ARBA00023239"/>
    </source>
</evidence>
<dbReference type="SMART" id="SM00656">
    <property type="entry name" value="Amb_all"/>
    <property type="match status" value="1"/>
</dbReference>
<keyword evidence="1" id="KW-1015">Disulfide bond</keyword>
<dbReference type="InterPro" id="IPR011050">
    <property type="entry name" value="Pectin_lyase_fold/virulence"/>
</dbReference>
<dbReference type="GO" id="GO:0030570">
    <property type="term" value="F:pectate lyase activity"/>
    <property type="evidence" value="ECO:0007669"/>
    <property type="project" value="InterPro"/>
</dbReference>
<evidence type="ECO:0000313" key="9">
    <source>
        <dbReference type="Proteomes" id="UP000515158"/>
    </source>
</evidence>
<dbReference type="InterPro" id="IPR012334">
    <property type="entry name" value="Pectin_lyas_fold"/>
</dbReference>
<reference evidence="10" key="1">
    <citation type="submission" date="2025-08" db="UniProtKB">
        <authorList>
            <consortium name="RefSeq"/>
        </authorList>
    </citation>
    <scope>IDENTIFICATION</scope>
    <source>
        <tissue evidence="10">Total insect</tissue>
    </source>
</reference>
<dbReference type="InParanoid" id="A0A6P8YKD7"/>
<organism evidence="10">
    <name type="scientific">Thrips palmi</name>
    <name type="common">Melon thrips</name>
    <dbReference type="NCBI Taxonomy" id="161013"/>
    <lineage>
        <taxon>Eukaryota</taxon>
        <taxon>Metazoa</taxon>
        <taxon>Ecdysozoa</taxon>
        <taxon>Arthropoda</taxon>
        <taxon>Hexapoda</taxon>
        <taxon>Insecta</taxon>
        <taxon>Pterygota</taxon>
        <taxon>Neoptera</taxon>
        <taxon>Paraneoptera</taxon>
        <taxon>Thysanoptera</taxon>
        <taxon>Terebrantia</taxon>
        <taxon>Thripoidea</taxon>
        <taxon>Thripidae</taxon>
        <taxon>Thrips</taxon>
    </lineage>
</organism>
<dbReference type="AlphaFoldDB" id="A0A6P8YKD7"/>
<dbReference type="GeneID" id="117642772"/>
<dbReference type="InterPro" id="IPR002022">
    <property type="entry name" value="Pec_lyase"/>
</dbReference>
<keyword evidence="9" id="KW-1185">Reference proteome</keyword>
<evidence type="ECO:0000256" key="6">
    <source>
        <dbReference type="ARBA" id="ARBA00039082"/>
    </source>
</evidence>
<evidence type="ECO:0000256" key="4">
    <source>
        <dbReference type="ARBA" id="ARBA00036818"/>
    </source>
</evidence>